<dbReference type="EMBL" id="MLJW01007928">
    <property type="protein sequence ID" value="OIQ64670.1"/>
    <property type="molecule type" value="Genomic_DNA"/>
</dbReference>
<dbReference type="InterPro" id="IPR001789">
    <property type="entry name" value="Sig_transdc_resp-reg_receiver"/>
</dbReference>
<organism evidence="2">
    <name type="scientific">mine drainage metagenome</name>
    <dbReference type="NCBI Taxonomy" id="410659"/>
    <lineage>
        <taxon>unclassified sequences</taxon>
        <taxon>metagenomes</taxon>
        <taxon>ecological metagenomes</taxon>
    </lineage>
</organism>
<dbReference type="Gene3D" id="3.40.50.2300">
    <property type="match status" value="1"/>
</dbReference>
<dbReference type="SUPFAM" id="SSF52172">
    <property type="entry name" value="CheY-like"/>
    <property type="match status" value="1"/>
</dbReference>
<dbReference type="SMART" id="SM00448">
    <property type="entry name" value="REC"/>
    <property type="match status" value="1"/>
</dbReference>
<accession>A0A1J5P0Q6</accession>
<gene>
    <name evidence="2" type="ORF">GALL_537770</name>
</gene>
<sequence>MKKRSRALVLAMHPGPGQDQLATFLTEEGYGRILAVATLSDLLEALDEAGGVHLVFIDGGVAELEGLELASLIHHRYEGDPPPIVLAEDHVDTDLVLESREAGVSHILVKPYTPDADLAHLFEAQLGLA</sequence>
<proteinExistence type="predicted"/>
<reference evidence="2" key="1">
    <citation type="submission" date="2016-10" db="EMBL/GenBank/DDBJ databases">
        <title>Sequence of Gallionella enrichment culture.</title>
        <authorList>
            <person name="Poehlein A."/>
            <person name="Muehling M."/>
            <person name="Daniel R."/>
        </authorList>
    </citation>
    <scope>NUCLEOTIDE SEQUENCE</scope>
</reference>
<protein>
    <submittedName>
        <fullName evidence="2">Response regulator receiver domain protein</fullName>
    </submittedName>
</protein>
<feature type="domain" description="Response regulatory" evidence="1">
    <location>
        <begin position="7"/>
        <end position="125"/>
    </location>
</feature>
<dbReference type="Pfam" id="PF00072">
    <property type="entry name" value="Response_reg"/>
    <property type="match status" value="1"/>
</dbReference>
<evidence type="ECO:0000259" key="1">
    <source>
        <dbReference type="PROSITE" id="PS50110"/>
    </source>
</evidence>
<evidence type="ECO:0000313" key="2">
    <source>
        <dbReference type="EMBL" id="OIQ64670.1"/>
    </source>
</evidence>
<comment type="caution">
    <text evidence="2">The sequence shown here is derived from an EMBL/GenBank/DDBJ whole genome shotgun (WGS) entry which is preliminary data.</text>
</comment>
<dbReference type="GO" id="GO:0000160">
    <property type="term" value="P:phosphorelay signal transduction system"/>
    <property type="evidence" value="ECO:0007669"/>
    <property type="project" value="InterPro"/>
</dbReference>
<name>A0A1J5P0Q6_9ZZZZ</name>
<dbReference type="AlphaFoldDB" id="A0A1J5P0Q6"/>
<dbReference type="InterPro" id="IPR011006">
    <property type="entry name" value="CheY-like_superfamily"/>
</dbReference>
<dbReference type="PROSITE" id="PS50110">
    <property type="entry name" value="RESPONSE_REGULATORY"/>
    <property type="match status" value="1"/>
</dbReference>